<dbReference type="InterPro" id="IPR036396">
    <property type="entry name" value="Cyt_P450_sf"/>
</dbReference>
<dbReference type="EMBL" id="FQWZ01000010">
    <property type="protein sequence ID" value="SHH34981.1"/>
    <property type="molecule type" value="Genomic_DNA"/>
</dbReference>
<gene>
    <name evidence="4" type="ORF">SAMN04488068_0024</name>
</gene>
<keyword evidence="2" id="KW-0479">Metal-binding</keyword>
<sequence>MNTATTTAGHVEPTAPKTPPTAVHTTPRVPGLPFLGNALEMSKDIGRFFLRCYRQYGPVFEISMLGNRYKVIAGVEAANFMGTREGRECLRSKEFWEGLVKEYDATRTLTGEDGEAHKQLRDVMRSGYSKESIKGRYDELVNITDGALLRDWKVGELVPVVEGMQYMVVDQLGQILTGAAPLEYVKDIRTTILHILNVLVTRQRPKFLLKRPVYKKAKSRVHELGEKMIADARARYGRVKPEDRNLIDDIMAAHIERPDIMPAQDLILTLTGPYVAGLDTVANTTAAITYTVLKYPEVKRRVLAEVDSLFDAGPIDEEGLMKRIPSLQGAIMETMRLYPIAVAQMRTATKDFVFQGHLIKEGEMMFVATSVPHFMDEFYPEADRFDIDRYQRPRAEHLQPGVYSPYGRGPHTCLGKSLAEVQIALSMARLFYKLDLELETPNYQLKTKTAPTPGPAMDFKVRVKGYRH</sequence>
<feature type="binding site" description="axial binding residue" evidence="2">
    <location>
        <position position="413"/>
    </location>
    <ligand>
        <name>heme</name>
        <dbReference type="ChEBI" id="CHEBI:30413"/>
    </ligand>
    <ligandPart>
        <name>Fe</name>
        <dbReference type="ChEBI" id="CHEBI:18248"/>
    </ligandPart>
</feature>
<dbReference type="STRING" id="490188.SAMN04488068_0024"/>
<dbReference type="AlphaFoldDB" id="A0A1M5S931"/>
<dbReference type="PRINTS" id="PR00385">
    <property type="entry name" value="P450"/>
</dbReference>
<dbReference type="PANTHER" id="PTHR24305">
    <property type="entry name" value="CYTOCHROME P450"/>
    <property type="match status" value="1"/>
</dbReference>
<feature type="region of interest" description="Disordered" evidence="3">
    <location>
        <begin position="1"/>
        <end position="26"/>
    </location>
</feature>
<keyword evidence="2" id="KW-0408">Iron</keyword>
<proteinExistence type="inferred from homology"/>
<dbReference type="Proteomes" id="UP000199758">
    <property type="component" value="Unassembled WGS sequence"/>
</dbReference>
<dbReference type="Gene3D" id="1.10.630.10">
    <property type="entry name" value="Cytochrome P450"/>
    <property type="match status" value="1"/>
</dbReference>
<dbReference type="Pfam" id="PF00067">
    <property type="entry name" value="p450"/>
    <property type="match status" value="1"/>
</dbReference>
<organism evidence="4 5">
    <name type="scientific">Hydrocarboniphaga daqingensis</name>
    <dbReference type="NCBI Taxonomy" id="490188"/>
    <lineage>
        <taxon>Bacteria</taxon>
        <taxon>Pseudomonadati</taxon>
        <taxon>Pseudomonadota</taxon>
        <taxon>Gammaproteobacteria</taxon>
        <taxon>Nevskiales</taxon>
        <taxon>Nevskiaceae</taxon>
        <taxon>Hydrocarboniphaga</taxon>
    </lineage>
</organism>
<dbReference type="RefSeq" id="WP_072899618.1">
    <property type="nucleotide sequence ID" value="NZ_FQWZ01000010.1"/>
</dbReference>
<dbReference type="CDD" id="cd00302">
    <property type="entry name" value="cytochrome_P450"/>
    <property type="match status" value="1"/>
</dbReference>
<protein>
    <submittedName>
        <fullName evidence="4">Cytochrome P450</fullName>
    </submittedName>
</protein>
<dbReference type="OrthoDB" id="9764248at2"/>
<dbReference type="GO" id="GO:0020037">
    <property type="term" value="F:heme binding"/>
    <property type="evidence" value="ECO:0007669"/>
    <property type="project" value="InterPro"/>
</dbReference>
<comment type="cofactor">
    <cofactor evidence="2">
        <name>heme</name>
        <dbReference type="ChEBI" id="CHEBI:30413"/>
    </cofactor>
</comment>
<evidence type="ECO:0000256" key="2">
    <source>
        <dbReference type="PIRSR" id="PIRSR602401-1"/>
    </source>
</evidence>
<dbReference type="GO" id="GO:0005506">
    <property type="term" value="F:iron ion binding"/>
    <property type="evidence" value="ECO:0007669"/>
    <property type="project" value="InterPro"/>
</dbReference>
<keyword evidence="2" id="KW-0349">Heme</keyword>
<reference evidence="4 5" key="1">
    <citation type="submission" date="2016-11" db="EMBL/GenBank/DDBJ databases">
        <authorList>
            <person name="Jaros S."/>
            <person name="Januszkiewicz K."/>
            <person name="Wedrychowicz H."/>
        </authorList>
    </citation>
    <scope>NUCLEOTIDE SEQUENCE [LARGE SCALE GENOMIC DNA]</scope>
    <source>
        <strain evidence="4 5">CGMCC 1.7049</strain>
    </source>
</reference>
<dbReference type="PRINTS" id="PR00463">
    <property type="entry name" value="EP450I"/>
</dbReference>
<dbReference type="PANTHER" id="PTHR24305:SF166">
    <property type="entry name" value="CYTOCHROME P450 12A4, MITOCHONDRIAL-RELATED"/>
    <property type="match status" value="1"/>
</dbReference>
<evidence type="ECO:0000313" key="5">
    <source>
        <dbReference type="Proteomes" id="UP000199758"/>
    </source>
</evidence>
<dbReference type="GO" id="GO:0016705">
    <property type="term" value="F:oxidoreductase activity, acting on paired donors, with incorporation or reduction of molecular oxygen"/>
    <property type="evidence" value="ECO:0007669"/>
    <property type="project" value="InterPro"/>
</dbReference>
<evidence type="ECO:0000256" key="3">
    <source>
        <dbReference type="SAM" id="MobiDB-lite"/>
    </source>
</evidence>
<dbReference type="InterPro" id="IPR002401">
    <property type="entry name" value="Cyt_P450_E_grp-I"/>
</dbReference>
<name>A0A1M5S931_9GAMM</name>
<keyword evidence="5" id="KW-1185">Reference proteome</keyword>
<evidence type="ECO:0000256" key="1">
    <source>
        <dbReference type="ARBA" id="ARBA00010617"/>
    </source>
</evidence>
<accession>A0A1M5S931</accession>
<comment type="similarity">
    <text evidence="1">Belongs to the cytochrome P450 family.</text>
</comment>
<dbReference type="InterPro" id="IPR050121">
    <property type="entry name" value="Cytochrome_P450_monoxygenase"/>
</dbReference>
<dbReference type="InterPro" id="IPR001128">
    <property type="entry name" value="Cyt_P450"/>
</dbReference>
<evidence type="ECO:0000313" key="4">
    <source>
        <dbReference type="EMBL" id="SHH34981.1"/>
    </source>
</evidence>
<dbReference type="SUPFAM" id="SSF48264">
    <property type="entry name" value="Cytochrome P450"/>
    <property type="match status" value="1"/>
</dbReference>
<dbReference type="GO" id="GO:0004497">
    <property type="term" value="F:monooxygenase activity"/>
    <property type="evidence" value="ECO:0007669"/>
    <property type="project" value="InterPro"/>
</dbReference>